<protein>
    <recommendedName>
        <fullName evidence="2">histidine kinase</fullName>
        <ecNumber evidence="2">2.7.13.3</ecNumber>
    </recommendedName>
</protein>
<dbReference type="Proteomes" id="UP000031623">
    <property type="component" value="Chromosome"/>
</dbReference>
<keyword evidence="10" id="KW-1185">Reference proteome</keyword>
<evidence type="ECO:0000313" key="9">
    <source>
        <dbReference type="EMBL" id="BAP56723.1"/>
    </source>
</evidence>
<dbReference type="KEGG" id="tig:THII_2426"/>
<evidence type="ECO:0000256" key="3">
    <source>
        <dbReference type="ARBA" id="ARBA00022553"/>
    </source>
</evidence>
<dbReference type="OrthoDB" id="92309at2"/>
<dbReference type="SUPFAM" id="SSF103190">
    <property type="entry name" value="Sensory domain-like"/>
    <property type="match status" value="2"/>
</dbReference>
<evidence type="ECO:0000256" key="4">
    <source>
        <dbReference type="ARBA" id="ARBA00022679"/>
    </source>
</evidence>
<keyword evidence="4" id="KW-0808">Transferase</keyword>
<name>A0A090AF68_9GAMM</name>
<dbReference type="PANTHER" id="PTHR45436:SF5">
    <property type="entry name" value="SENSOR HISTIDINE KINASE TRCS"/>
    <property type="match status" value="1"/>
</dbReference>
<evidence type="ECO:0000259" key="8">
    <source>
        <dbReference type="PROSITE" id="PS50885"/>
    </source>
</evidence>
<dbReference type="EMBL" id="AP014633">
    <property type="protein sequence ID" value="BAP56723.1"/>
    <property type="molecule type" value="Genomic_DNA"/>
</dbReference>
<evidence type="ECO:0000256" key="7">
    <source>
        <dbReference type="SAM" id="Phobius"/>
    </source>
</evidence>
<keyword evidence="5 9" id="KW-0418">Kinase</keyword>
<evidence type="ECO:0000256" key="2">
    <source>
        <dbReference type="ARBA" id="ARBA00012438"/>
    </source>
</evidence>
<keyword evidence="7" id="KW-1133">Transmembrane helix</keyword>
<dbReference type="PROSITE" id="PS50885">
    <property type="entry name" value="HAMP"/>
    <property type="match status" value="1"/>
</dbReference>
<dbReference type="GO" id="GO:0005886">
    <property type="term" value="C:plasma membrane"/>
    <property type="evidence" value="ECO:0007669"/>
    <property type="project" value="TreeGrafter"/>
</dbReference>
<dbReference type="Pfam" id="PF00672">
    <property type="entry name" value="HAMP"/>
    <property type="match status" value="1"/>
</dbReference>
<keyword evidence="3" id="KW-0597">Phosphoprotein</keyword>
<feature type="domain" description="HAMP" evidence="8">
    <location>
        <begin position="351"/>
        <end position="404"/>
    </location>
</feature>
<dbReference type="InterPro" id="IPR048760">
    <property type="entry name" value="VP0354-like_sensor_dom"/>
</dbReference>
<dbReference type="SMART" id="SM00304">
    <property type="entry name" value="HAMP"/>
    <property type="match status" value="1"/>
</dbReference>
<keyword evidence="7" id="KW-0472">Membrane</keyword>
<sequence>MKIYHRLRTKLSIAFIIVTLIPTLIIGIYAIQVASQTLQAQTLAQQTEQVKILENLIRSFLSIVKSDLSFLSQSAPLREYLNLHMVLMSDSQVESVPTNSTEATQQAVHNILEQKQTALEQEFLAFSRSRQIYYQIRYLDEMGQEIARVDADESKSWIVAKKLLQNNADQDDFKGTMRLSSKQLFISKLDLNREQGQIEVPHKPVIRYAVNVYYPNNQRAGIVTINVNPNQFLQALGDAFLIDQEGFFLHHPNPKKEWGGPNDLKTGVTFEKDYPQIVSQVLNKNGTLSTNTAAISYQRIIVPGSSQQWTLLVLHHTREIFQSIIEFRLAFNIILAIAILIAIWFAIILSAKITRPIEQLTRIAEAISRGELIENRVEIHDKSEIGQLAQAFERMRVSMIKSFEKLRKQSRM</sequence>
<dbReference type="Gene3D" id="6.10.340.10">
    <property type="match status" value="1"/>
</dbReference>
<dbReference type="CDD" id="cd06225">
    <property type="entry name" value="HAMP"/>
    <property type="match status" value="1"/>
</dbReference>
<keyword evidence="6" id="KW-0902">Two-component regulatory system</keyword>
<dbReference type="STRING" id="40754.THII_2426"/>
<proteinExistence type="predicted"/>
<dbReference type="GO" id="GO:0000160">
    <property type="term" value="P:phosphorelay signal transduction system"/>
    <property type="evidence" value="ECO:0007669"/>
    <property type="project" value="UniProtKB-KW"/>
</dbReference>
<evidence type="ECO:0000313" key="10">
    <source>
        <dbReference type="Proteomes" id="UP000031623"/>
    </source>
</evidence>
<dbReference type="SUPFAM" id="SSF158472">
    <property type="entry name" value="HAMP domain-like"/>
    <property type="match status" value="1"/>
</dbReference>
<reference evidence="9" key="1">
    <citation type="journal article" date="2014" name="ISME J.">
        <title>Ecophysiology of Thioploca ingrica as revealed by the complete genome sequence supplemented with proteomic evidence.</title>
        <authorList>
            <person name="Kojima H."/>
            <person name="Ogura Y."/>
            <person name="Yamamoto N."/>
            <person name="Togashi T."/>
            <person name="Mori H."/>
            <person name="Watanabe T."/>
            <person name="Nemoto F."/>
            <person name="Kurokawa K."/>
            <person name="Hayashi T."/>
            <person name="Fukui M."/>
        </authorList>
    </citation>
    <scope>NUCLEOTIDE SEQUENCE [LARGE SCALE GENOMIC DNA]</scope>
</reference>
<dbReference type="EC" id="2.7.13.3" evidence="2"/>
<dbReference type="AlphaFoldDB" id="A0A090AF68"/>
<evidence type="ECO:0000256" key="5">
    <source>
        <dbReference type="ARBA" id="ARBA00022777"/>
    </source>
</evidence>
<dbReference type="PANTHER" id="PTHR45436">
    <property type="entry name" value="SENSOR HISTIDINE KINASE YKOH"/>
    <property type="match status" value="1"/>
</dbReference>
<dbReference type="InterPro" id="IPR003660">
    <property type="entry name" value="HAMP_dom"/>
</dbReference>
<dbReference type="HOGENOM" id="CLU_667181_0_0_6"/>
<dbReference type="Pfam" id="PF21623">
    <property type="entry name" value="HK_sensor_dom_bact"/>
    <property type="match status" value="1"/>
</dbReference>
<dbReference type="Gene3D" id="3.30.450.20">
    <property type="entry name" value="PAS domain"/>
    <property type="match status" value="2"/>
</dbReference>
<organism evidence="9 10">
    <name type="scientific">Thioploca ingrica</name>
    <dbReference type="NCBI Taxonomy" id="40754"/>
    <lineage>
        <taxon>Bacteria</taxon>
        <taxon>Pseudomonadati</taxon>
        <taxon>Pseudomonadota</taxon>
        <taxon>Gammaproteobacteria</taxon>
        <taxon>Thiotrichales</taxon>
        <taxon>Thiotrichaceae</taxon>
        <taxon>Thioploca</taxon>
    </lineage>
</organism>
<feature type="transmembrane region" description="Helical" evidence="7">
    <location>
        <begin position="329"/>
        <end position="349"/>
    </location>
</feature>
<keyword evidence="7" id="KW-0812">Transmembrane</keyword>
<evidence type="ECO:0000256" key="1">
    <source>
        <dbReference type="ARBA" id="ARBA00000085"/>
    </source>
</evidence>
<dbReference type="InterPro" id="IPR050428">
    <property type="entry name" value="TCS_sensor_his_kinase"/>
</dbReference>
<feature type="transmembrane region" description="Helical" evidence="7">
    <location>
        <begin position="12"/>
        <end position="31"/>
    </location>
</feature>
<gene>
    <name evidence="9" type="ORF">THII_2426</name>
</gene>
<comment type="catalytic activity">
    <reaction evidence="1">
        <text>ATP + protein L-histidine = ADP + protein N-phospho-L-histidine.</text>
        <dbReference type="EC" id="2.7.13.3"/>
    </reaction>
</comment>
<accession>A0A090AF68</accession>
<dbReference type="InterPro" id="IPR029151">
    <property type="entry name" value="Sensor-like_sf"/>
</dbReference>
<dbReference type="GO" id="GO:0004673">
    <property type="term" value="F:protein histidine kinase activity"/>
    <property type="evidence" value="ECO:0007669"/>
    <property type="project" value="UniProtKB-EC"/>
</dbReference>
<evidence type="ECO:0000256" key="6">
    <source>
        <dbReference type="ARBA" id="ARBA00023012"/>
    </source>
</evidence>